<keyword evidence="1" id="KW-0812">Transmembrane</keyword>
<evidence type="ECO:0000256" key="1">
    <source>
        <dbReference type="SAM" id="Phobius"/>
    </source>
</evidence>
<proteinExistence type="predicted"/>
<gene>
    <name evidence="2" type="ORF">ONPGGGGH_00019</name>
</gene>
<accession>A0A7G9Z0D7</accession>
<feature type="transmembrane region" description="Helical" evidence="1">
    <location>
        <begin position="20"/>
        <end position="37"/>
    </location>
</feature>
<keyword evidence="1" id="KW-1133">Transmembrane helix</keyword>
<dbReference type="AlphaFoldDB" id="A0A7G9Z0D7"/>
<sequence length="42" mass="5335">MNVDNQDFKYNELTEEIIRIFYLFIINWVMVFWMLNVRHLII</sequence>
<organism evidence="2">
    <name type="scientific">Candidatus Methanophagaceae archaeon ANME-1 ERB6</name>
    <dbReference type="NCBI Taxonomy" id="2759912"/>
    <lineage>
        <taxon>Archaea</taxon>
        <taxon>Methanobacteriati</taxon>
        <taxon>Methanobacteriota</taxon>
        <taxon>Stenosarchaea group</taxon>
        <taxon>Methanomicrobia</taxon>
        <taxon>Candidatus Methanophagales</taxon>
        <taxon>Candidatus Methanophagaceae</taxon>
    </lineage>
</organism>
<keyword evidence="1" id="KW-0472">Membrane</keyword>
<evidence type="ECO:0000313" key="2">
    <source>
        <dbReference type="EMBL" id="QNO53721.1"/>
    </source>
</evidence>
<protein>
    <submittedName>
        <fullName evidence="2">Uncharacterized protein</fullName>
    </submittedName>
</protein>
<dbReference type="EMBL" id="MT631549">
    <property type="protein sequence ID" value="QNO53721.1"/>
    <property type="molecule type" value="Genomic_DNA"/>
</dbReference>
<reference evidence="2" key="1">
    <citation type="submission" date="2020-06" db="EMBL/GenBank/DDBJ databases">
        <title>Unique genomic features of the anaerobic methanotrophic archaea.</title>
        <authorList>
            <person name="Chadwick G.L."/>
            <person name="Skennerton C.T."/>
            <person name="Laso-Perez R."/>
            <person name="Leu A.O."/>
            <person name="Speth D.R."/>
            <person name="Yu H."/>
            <person name="Morgan-Lang C."/>
            <person name="Hatzenpichler R."/>
            <person name="Goudeau D."/>
            <person name="Malmstrom R."/>
            <person name="Brazelton W.J."/>
            <person name="Woyke T."/>
            <person name="Hallam S.J."/>
            <person name="Tyson G.W."/>
            <person name="Wegener G."/>
            <person name="Boetius A."/>
            <person name="Orphan V."/>
        </authorList>
    </citation>
    <scope>NUCLEOTIDE SEQUENCE</scope>
</reference>
<name>A0A7G9Z0D7_9EURY</name>